<dbReference type="InterPro" id="IPR045912">
    <property type="entry name" value="FOXJ2/3-like"/>
</dbReference>
<keyword evidence="9" id="KW-1185">Reference proteome</keyword>
<keyword evidence="1" id="KW-0805">Transcription regulation</keyword>
<dbReference type="SUPFAM" id="SSF46785">
    <property type="entry name" value="Winged helix' DNA-binding domain"/>
    <property type="match status" value="1"/>
</dbReference>
<dbReference type="GO" id="GO:0005634">
    <property type="term" value="C:nucleus"/>
    <property type="evidence" value="ECO:0007669"/>
    <property type="project" value="UniProtKB-SubCell"/>
</dbReference>
<dbReference type="PANTHER" id="PTHR46078">
    <property type="entry name" value="FORKHEAD BOX PROTEIN J2 FAMILY MEMBER"/>
    <property type="match status" value="1"/>
</dbReference>
<reference evidence="8" key="1">
    <citation type="submission" date="2021-02" db="EMBL/GenBank/DDBJ databases">
        <authorList>
            <person name="Nowell W R."/>
        </authorList>
    </citation>
    <scope>NUCLEOTIDE SEQUENCE</scope>
</reference>
<feature type="compositionally biased region" description="Polar residues" evidence="6">
    <location>
        <begin position="41"/>
        <end position="54"/>
    </location>
</feature>
<dbReference type="InterPro" id="IPR036388">
    <property type="entry name" value="WH-like_DNA-bd_sf"/>
</dbReference>
<dbReference type="InterPro" id="IPR001766">
    <property type="entry name" value="Fork_head_dom"/>
</dbReference>
<feature type="DNA-binding region" description="Fork-head" evidence="5">
    <location>
        <begin position="263"/>
        <end position="355"/>
    </location>
</feature>
<evidence type="ECO:0000256" key="1">
    <source>
        <dbReference type="ARBA" id="ARBA00023015"/>
    </source>
</evidence>
<dbReference type="PRINTS" id="PR00053">
    <property type="entry name" value="FORKHEAD"/>
</dbReference>
<dbReference type="InterPro" id="IPR029264">
    <property type="entry name" value="ARF7EP_C"/>
</dbReference>
<evidence type="ECO:0000256" key="4">
    <source>
        <dbReference type="ARBA" id="ARBA00023242"/>
    </source>
</evidence>
<feature type="region of interest" description="Disordered" evidence="6">
    <location>
        <begin position="327"/>
        <end position="380"/>
    </location>
</feature>
<dbReference type="EMBL" id="CAJNOR010000012">
    <property type="protein sequence ID" value="CAF0751500.1"/>
    <property type="molecule type" value="Genomic_DNA"/>
</dbReference>
<feature type="domain" description="Fork-head" evidence="7">
    <location>
        <begin position="263"/>
        <end position="355"/>
    </location>
</feature>
<dbReference type="Proteomes" id="UP000663828">
    <property type="component" value="Unassembled WGS sequence"/>
</dbReference>
<dbReference type="CDD" id="cd20024">
    <property type="entry name" value="FH_FOXJ2-like"/>
    <property type="match status" value="1"/>
</dbReference>
<dbReference type="FunFam" id="1.10.10.10:FF:000135">
    <property type="entry name" value="forkhead box protein G1"/>
    <property type="match status" value="1"/>
</dbReference>
<dbReference type="SMART" id="SM00339">
    <property type="entry name" value="FH"/>
    <property type="match status" value="1"/>
</dbReference>
<feature type="compositionally biased region" description="Low complexity" evidence="6">
    <location>
        <begin position="362"/>
        <end position="378"/>
    </location>
</feature>
<dbReference type="InterPro" id="IPR030456">
    <property type="entry name" value="TF_fork_head_CS_2"/>
</dbReference>
<keyword evidence="2 5" id="KW-0238">DNA-binding</keyword>
<evidence type="ECO:0000256" key="5">
    <source>
        <dbReference type="PROSITE-ProRule" id="PRU00089"/>
    </source>
</evidence>
<protein>
    <recommendedName>
        <fullName evidence="7">Fork-head domain-containing protein</fullName>
    </recommendedName>
</protein>
<name>A0A813PJ84_ADIRI</name>
<dbReference type="AlphaFoldDB" id="A0A813PJ84"/>
<evidence type="ECO:0000256" key="6">
    <source>
        <dbReference type="SAM" id="MobiDB-lite"/>
    </source>
</evidence>
<comment type="caution">
    <text evidence="8">The sequence shown here is derived from an EMBL/GenBank/DDBJ whole genome shotgun (WGS) entry which is preliminary data.</text>
</comment>
<dbReference type="InterPro" id="IPR036390">
    <property type="entry name" value="WH_DNA-bd_sf"/>
</dbReference>
<evidence type="ECO:0000259" key="7">
    <source>
        <dbReference type="PROSITE" id="PS50039"/>
    </source>
</evidence>
<dbReference type="PANTHER" id="PTHR46078:SF2">
    <property type="entry name" value="FORK-HEAD DOMAIN-CONTAINING PROTEIN"/>
    <property type="match status" value="1"/>
</dbReference>
<gene>
    <name evidence="8" type="ORF">XAT740_LOCUS449</name>
</gene>
<evidence type="ECO:0000313" key="9">
    <source>
        <dbReference type="Proteomes" id="UP000663828"/>
    </source>
</evidence>
<comment type="subcellular location">
    <subcellularLocation>
        <location evidence="5">Nucleus</location>
    </subcellularLocation>
</comment>
<evidence type="ECO:0000313" key="8">
    <source>
        <dbReference type="EMBL" id="CAF0751500.1"/>
    </source>
</evidence>
<proteinExistence type="predicted"/>
<feature type="compositionally biased region" description="Low complexity" evidence="6">
    <location>
        <begin position="208"/>
        <end position="228"/>
    </location>
</feature>
<dbReference type="PROSITE" id="PS50039">
    <property type="entry name" value="FORK_HEAD_3"/>
    <property type="match status" value="1"/>
</dbReference>
<keyword evidence="3" id="KW-0804">Transcription</keyword>
<evidence type="ECO:0000256" key="3">
    <source>
        <dbReference type="ARBA" id="ARBA00023163"/>
    </source>
</evidence>
<dbReference type="GO" id="GO:0000981">
    <property type="term" value="F:DNA-binding transcription factor activity, RNA polymerase II-specific"/>
    <property type="evidence" value="ECO:0007669"/>
    <property type="project" value="TreeGrafter"/>
</dbReference>
<accession>A0A813PJ84</accession>
<dbReference type="PROSITE" id="PS00657">
    <property type="entry name" value="FORK_HEAD_1"/>
    <property type="match status" value="1"/>
</dbReference>
<organism evidence="8 9">
    <name type="scientific">Adineta ricciae</name>
    <name type="common">Rotifer</name>
    <dbReference type="NCBI Taxonomy" id="249248"/>
    <lineage>
        <taxon>Eukaryota</taxon>
        <taxon>Metazoa</taxon>
        <taxon>Spiralia</taxon>
        <taxon>Gnathifera</taxon>
        <taxon>Rotifera</taxon>
        <taxon>Eurotatoria</taxon>
        <taxon>Bdelloidea</taxon>
        <taxon>Adinetida</taxon>
        <taxon>Adinetidae</taxon>
        <taxon>Adineta</taxon>
    </lineage>
</organism>
<feature type="region of interest" description="Disordered" evidence="6">
    <location>
        <begin position="205"/>
        <end position="232"/>
    </location>
</feature>
<keyword evidence="4 5" id="KW-0539">Nucleus</keyword>
<dbReference type="Gene3D" id="1.10.10.10">
    <property type="entry name" value="Winged helix-like DNA-binding domain superfamily/Winged helix DNA-binding domain"/>
    <property type="match status" value="1"/>
</dbReference>
<dbReference type="Pfam" id="PF14949">
    <property type="entry name" value="ARF7EP_C"/>
    <property type="match status" value="1"/>
</dbReference>
<dbReference type="Pfam" id="PF00250">
    <property type="entry name" value="Forkhead"/>
    <property type="match status" value="1"/>
</dbReference>
<dbReference type="InterPro" id="IPR018122">
    <property type="entry name" value="TF_fork_head_CS_1"/>
</dbReference>
<evidence type="ECO:0000256" key="2">
    <source>
        <dbReference type="ARBA" id="ARBA00023125"/>
    </source>
</evidence>
<feature type="region of interest" description="Disordered" evidence="6">
    <location>
        <begin position="160"/>
        <end position="179"/>
    </location>
</feature>
<sequence>MDDESHNIFYVLDSPSKNEVAQTTSKPAEVSSLRRSHIPLMNTNNGSYSSTQKPSSKRKRRQTGRGNRVLHGLGFVNPGPKNLVNVANVPARRLKTRQPTAQDKPNSVKPLYDNSGLLLCDQTDRCDCNRLTCSGCFIPCTSCQSSKCGLECRNLRTRNTTESQQKMLARKTSSSKKKGTIRMANGVPLDSSLTSMDWLPKMQIGENSSSASTSTTATATAISSNQASPDSTSLPTTAFKVTHFQYKLEANDVELPTSTAHIKPPYSYVTLIRQAILSADMQRMTLNEIYQWILEAYPYFRTAPAKWKNSIRHNLSLNKCFKRLQRGSDDPGKGSYWAIDESDGSHSQVNSRRRRFDPMPPSHHLLSSSPHTHSSQSTGFYSNQSSMIYGDINSTSRQSSSADESDTTISSAVNTTLISWDDFNTDLSTSFRRFRQQVLEVPTSSWAPLADTSPTNSPTTNSWNYDMLPSHESSTLFNSVKLASSGEINWSDVDVKPYCDDFRTNPTLQYQDRDKILNLASSISSFFDYTGITNLTQNKISNCFLGFILMEYRFFYPIPKEQYENEWTQRFGSENRTDIYFVLQPSVNHADTMHADYGLKLRNGKKLELKKREQRFANGQEYWTKTIHSFRSVSLDDMDSIIKVLRKSNEMYLIERLTSIQPIILCYVSKIRNQEVKQHGLLEERTALHLRFIRSDSRTQIGSDLYFESVCIEQSSSRSIDDNIIRNLLRSYAHLHAIEPMGYPEFLFRQYQNLRFVQ</sequence>
<dbReference type="GO" id="GO:0000978">
    <property type="term" value="F:RNA polymerase II cis-regulatory region sequence-specific DNA binding"/>
    <property type="evidence" value="ECO:0007669"/>
    <property type="project" value="TreeGrafter"/>
</dbReference>
<feature type="compositionally biased region" description="Polar residues" evidence="6">
    <location>
        <begin position="15"/>
        <end position="26"/>
    </location>
</feature>
<dbReference type="PROSITE" id="PS00658">
    <property type="entry name" value="FORK_HEAD_2"/>
    <property type="match status" value="1"/>
</dbReference>
<feature type="region of interest" description="Disordered" evidence="6">
    <location>
        <begin position="14"/>
        <end position="72"/>
    </location>
</feature>